<keyword evidence="2" id="KW-1185">Reference proteome</keyword>
<proteinExistence type="predicted"/>
<gene>
    <name evidence="1" type="ordered locus">AciPR4_0574</name>
</gene>
<reference evidence="1 2" key="1">
    <citation type="journal article" date="2012" name="Stand. Genomic Sci.">
        <title>Complete genome sequence of Terriglobus saanensis type strain SP1PR4(T), an Acidobacteria from tundra soil.</title>
        <authorList>
            <person name="Rawat S.R."/>
            <person name="Mannisto M.K."/>
            <person name="Starovoytov V."/>
            <person name="Goodwin L."/>
            <person name="Nolan M."/>
            <person name="Hauser L."/>
            <person name="Land M."/>
            <person name="Davenport K.W."/>
            <person name="Woyke T."/>
            <person name="Haggblom M.M."/>
        </authorList>
    </citation>
    <scope>NUCLEOTIDE SEQUENCE</scope>
    <source>
        <strain evidence="2">ATCC BAA-1853 / DSM 23119 / SP1PR4</strain>
    </source>
</reference>
<dbReference type="HOGENOM" id="CLU_1601890_0_0_0"/>
<evidence type="ECO:0000313" key="2">
    <source>
        <dbReference type="Proteomes" id="UP000006844"/>
    </source>
</evidence>
<dbReference type="Proteomes" id="UP000006844">
    <property type="component" value="Chromosome"/>
</dbReference>
<dbReference type="KEGG" id="tsa:AciPR4_0574"/>
<dbReference type="OrthoDB" id="120219at2"/>
<name>E8V3Z5_TERSS</name>
<accession>E8V3Z5</accession>
<dbReference type="RefSeq" id="WP_013567142.1">
    <property type="nucleotide sequence ID" value="NC_014963.1"/>
</dbReference>
<dbReference type="Pfam" id="PF22478">
    <property type="entry name" value="DUF6982"/>
    <property type="match status" value="1"/>
</dbReference>
<dbReference type="eggNOG" id="ENOG50331GM">
    <property type="taxonomic scope" value="Bacteria"/>
</dbReference>
<protein>
    <submittedName>
        <fullName evidence="1">Uncharacterized protein</fullName>
    </submittedName>
</protein>
<dbReference type="AlphaFoldDB" id="E8V3Z5"/>
<evidence type="ECO:0000313" key="1">
    <source>
        <dbReference type="EMBL" id="ADV81409.1"/>
    </source>
</evidence>
<organism evidence="1 2">
    <name type="scientific">Terriglobus saanensis (strain ATCC BAA-1853 / DSM 23119 / SP1PR4)</name>
    <dbReference type="NCBI Taxonomy" id="401053"/>
    <lineage>
        <taxon>Bacteria</taxon>
        <taxon>Pseudomonadati</taxon>
        <taxon>Acidobacteriota</taxon>
        <taxon>Terriglobia</taxon>
        <taxon>Terriglobales</taxon>
        <taxon>Acidobacteriaceae</taxon>
        <taxon>Terriglobus</taxon>
    </lineage>
</organism>
<dbReference type="EMBL" id="CP002467">
    <property type="protein sequence ID" value="ADV81409.1"/>
    <property type="molecule type" value="Genomic_DNA"/>
</dbReference>
<dbReference type="InterPro" id="IPR054251">
    <property type="entry name" value="DUF6982"/>
</dbReference>
<sequence>MPKDTSIAADTKVVIRYADSIIKGHFDSSHWNQTAGSSFFSPHSEERMMTITRDGSTTPEDVSIQDAKGIFFVNSFEGNRDHDDIRFHDGEPMGCLWVQITFTDGEVLEGMTENSMGILEEKGFYLKPTDPTGNNWLVFVMRHQIREFHILGLHKASSPGSISPCR</sequence>